<keyword evidence="3" id="KW-1185">Reference proteome</keyword>
<proteinExistence type="predicted"/>
<keyword evidence="1" id="KW-0472">Membrane</keyword>
<organism evidence="2 3">
    <name type="scientific">Chromobacterium amazonense</name>
    <dbReference type="NCBI Taxonomy" id="1382803"/>
    <lineage>
        <taxon>Bacteria</taxon>
        <taxon>Pseudomonadati</taxon>
        <taxon>Pseudomonadota</taxon>
        <taxon>Betaproteobacteria</taxon>
        <taxon>Neisseriales</taxon>
        <taxon>Chromobacteriaceae</taxon>
        <taxon>Chromobacterium</taxon>
    </lineage>
</organism>
<evidence type="ECO:0000313" key="3">
    <source>
        <dbReference type="Proteomes" id="UP001224516"/>
    </source>
</evidence>
<dbReference type="RefSeq" id="WP_307912387.1">
    <property type="nucleotide sequence ID" value="NZ_JAVFJF020000039.1"/>
</dbReference>
<keyword evidence="1" id="KW-1133">Transmembrane helix</keyword>
<evidence type="ECO:0000256" key="1">
    <source>
        <dbReference type="SAM" id="Phobius"/>
    </source>
</evidence>
<comment type="caution">
    <text evidence="2">The sequence shown here is derived from an EMBL/GenBank/DDBJ whole genome shotgun (WGS) entry which is preliminary data.</text>
</comment>
<keyword evidence="1" id="KW-0812">Transmembrane</keyword>
<gene>
    <name evidence="2" type="ORF">QCL97_016005</name>
</gene>
<reference evidence="2 3" key="1">
    <citation type="submission" date="2023-12" db="EMBL/GenBank/DDBJ databases">
        <title>Evaluation and characterization of a potential secondary metabolite violacein from indigenous Chromobacterium amazonense SAM215.</title>
        <authorList>
            <person name="Tarafdar M.R."/>
            <person name="Abedin S.M."/>
            <person name="Atiqua A."/>
            <person name="Saha A."/>
            <person name="Khan S.N."/>
        </authorList>
    </citation>
    <scope>NUCLEOTIDE SEQUENCE [LARGE SCALE GENOMIC DNA]</scope>
    <source>
        <strain evidence="2 3">SAM215</strain>
    </source>
</reference>
<dbReference type="Proteomes" id="UP001224516">
    <property type="component" value="Unassembled WGS sequence"/>
</dbReference>
<dbReference type="EMBL" id="JAVFJF020000039">
    <property type="protein sequence ID" value="MEJ8676238.1"/>
    <property type="molecule type" value="Genomic_DNA"/>
</dbReference>
<sequence length="297" mass="32489">MEDWHRHGLFSQVAMQFRMAVSGQLLAGDFVQWLLWLRQRGAQGLQMIEADALGLDDRQCLGGIVVGFSDSSELWADYPEPTEAAVLEDGPADSPWAAELDCYWLQAGPMTAPPLMQVDWQALRSQAESALEEKMVYGAVKLGDGAAAPYMPTLAGEWADWQRLPLVPFGASNTAGHGLLSALHEKEAGFRNYAHPKNDSSDYWLLDEDARAAWEAWHAELEVWRRRVEIALANACVEKGIACESVPMVQPTAEVAELTEPATLVGKRAVLPGLMAVAVLSLLIVGAGYLAWCFSAH</sequence>
<protein>
    <submittedName>
        <fullName evidence="2">Uncharacterized protein</fullName>
    </submittedName>
</protein>
<name>A0ABU8V620_9NEIS</name>
<evidence type="ECO:0000313" key="2">
    <source>
        <dbReference type="EMBL" id="MEJ8676238.1"/>
    </source>
</evidence>
<accession>A0ABU8V620</accession>
<feature type="transmembrane region" description="Helical" evidence="1">
    <location>
        <begin position="269"/>
        <end position="292"/>
    </location>
</feature>